<dbReference type="STRING" id="713585.THITH_15205"/>
<dbReference type="HOGENOM" id="CLU_000604_1_1_6"/>
<evidence type="ECO:0000256" key="8">
    <source>
        <dbReference type="ARBA" id="ARBA00023136"/>
    </source>
</evidence>
<keyword evidence="5 10" id="KW-0067">ATP-binding</keyword>
<dbReference type="Proteomes" id="UP000005289">
    <property type="component" value="Chromosome"/>
</dbReference>
<dbReference type="InterPro" id="IPR008995">
    <property type="entry name" value="Mo/tungstate-bd_C_term_dom"/>
</dbReference>
<dbReference type="InterPro" id="IPR003593">
    <property type="entry name" value="AAA+_ATPase"/>
</dbReference>
<dbReference type="Gene3D" id="3.40.50.300">
    <property type="entry name" value="P-loop containing nucleotide triphosphate hydrolases"/>
    <property type="match status" value="1"/>
</dbReference>
<dbReference type="AlphaFoldDB" id="W0DRB5"/>
<dbReference type="PROSITE" id="PS50893">
    <property type="entry name" value="ABC_TRANSPORTER_2"/>
    <property type="match status" value="1"/>
</dbReference>
<keyword evidence="6" id="KW-0408">Iron</keyword>
<dbReference type="OrthoDB" id="9802264at2"/>
<protein>
    <submittedName>
        <fullName evidence="10">Iron ABC transporter ATP-binding protein</fullName>
    </submittedName>
</protein>
<evidence type="ECO:0000256" key="3">
    <source>
        <dbReference type="ARBA" id="ARBA00022496"/>
    </source>
</evidence>
<keyword evidence="8" id="KW-0472">Membrane</keyword>
<dbReference type="GO" id="GO:0015697">
    <property type="term" value="P:quaternary ammonium group transport"/>
    <property type="evidence" value="ECO:0007669"/>
    <property type="project" value="UniProtKB-ARBA"/>
</dbReference>
<keyword evidence="3" id="KW-0410">Iron transport</keyword>
<dbReference type="PANTHER" id="PTHR42781:SF4">
    <property type="entry name" value="SPERMIDINE_PUTRESCINE IMPORT ATP-BINDING PROTEIN POTA"/>
    <property type="match status" value="1"/>
</dbReference>
<proteinExistence type="predicted"/>
<dbReference type="Gene3D" id="2.40.50.100">
    <property type="match status" value="1"/>
</dbReference>
<feature type="domain" description="ABC transporter" evidence="9">
    <location>
        <begin position="14"/>
        <end position="246"/>
    </location>
</feature>
<evidence type="ECO:0000256" key="4">
    <source>
        <dbReference type="ARBA" id="ARBA00022741"/>
    </source>
</evidence>
<evidence type="ECO:0000259" key="9">
    <source>
        <dbReference type="PROSITE" id="PS50893"/>
    </source>
</evidence>
<dbReference type="CDD" id="cd03259">
    <property type="entry name" value="ABC_Carb_Solutes_like"/>
    <property type="match status" value="1"/>
</dbReference>
<dbReference type="RefSeq" id="WP_006747044.1">
    <property type="nucleotide sequence ID" value="NZ_CP007029.1"/>
</dbReference>
<keyword evidence="2" id="KW-1003">Cell membrane</keyword>
<dbReference type="EMBL" id="CP007029">
    <property type="protein sequence ID" value="AHE99400.1"/>
    <property type="molecule type" value="Genomic_DNA"/>
</dbReference>
<dbReference type="SUPFAM" id="SSF52540">
    <property type="entry name" value="P-loop containing nucleoside triphosphate hydrolases"/>
    <property type="match status" value="1"/>
</dbReference>
<keyword evidence="11" id="KW-1185">Reference proteome</keyword>
<dbReference type="KEGG" id="tti:THITH_15205"/>
<dbReference type="GO" id="GO:0015408">
    <property type="term" value="F:ABC-type ferric iron transporter activity"/>
    <property type="evidence" value="ECO:0007669"/>
    <property type="project" value="InterPro"/>
</dbReference>
<sequence>MTTKNTETARAAEVVLDDIDVGYSGQRVVHAISLELPRGQIGCLLGPSGCGKTTLLRAIAGFEGVMRGEIRLNDETVSRPGFTLAPEKRNVGMVFQDFALFPHLDVTGNIAFGIRRWSRADRERRVKELLRLIGLSGYERAFPHALSGGQQQRIALARALAPRPQLLLLDEPFSSMDVELRTDLAREVRAILRAEGTTGILVTHDQHEAFAFADRVAVLNNGRLCQWDTAYHLYHRPADRFVAGFVGEGTIIPGRVCADDCVETALGRITGSLSERYAQGAAVDVLVRPDDIALDNDAGSIPAEVTAKAFRGADFLYTLRLHDGTEILCVAPSHDNFVVSDHVRLRLDFSHLVVFPRGDSGCTPH</sequence>
<dbReference type="SUPFAM" id="SSF50331">
    <property type="entry name" value="MOP-like"/>
    <property type="match status" value="1"/>
</dbReference>
<gene>
    <name evidence="10" type="ORF">THITH_15205</name>
</gene>
<dbReference type="Pfam" id="PF00005">
    <property type="entry name" value="ABC_tran"/>
    <property type="match status" value="1"/>
</dbReference>
<organism evidence="10 11">
    <name type="scientific">Thioalkalivibrio paradoxus ARh 1</name>
    <dbReference type="NCBI Taxonomy" id="713585"/>
    <lineage>
        <taxon>Bacteria</taxon>
        <taxon>Pseudomonadati</taxon>
        <taxon>Pseudomonadota</taxon>
        <taxon>Gammaproteobacteria</taxon>
        <taxon>Chromatiales</taxon>
        <taxon>Ectothiorhodospiraceae</taxon>
        <taxon>Thioalkalivibrio</taxon>
    </lineage>
</organism>
<evidence type="ECO:0000256" key="2">
    <source>
        <dbReference type="ARBA" id="ARBA00022475"/>
    </source>
</evidence>
<keyword evidence="4" id="KW-0547">Nucleotide-binding</keyword>
<dbReference type="FunFam" id="3.40.50.300:FF:000425">
    <property type="entry name" value="Probable ABC transporter, ATP-binding subunit"/>
    <property type="match status" value="1"/>
</dbReference>
<evidence type="ECO:0000313" key="10">
    <source>
        <dbReference type="EMBL" id="AHE99400.1"/>
    </source>
</evidence>
<accession>W0DRB5</accession>
<keyword evidence="1" id="KW-0813">Transport</keyword>
<dbReference type="GO" id="GO:0016887">
    <property type="term" value="F:ATP hydrolysis activity"/>
    <property type="evidence" value="ECO:0007669"/>
    <property type="project" value="InterPro"/>
</dbReference>
<dbReference type="PROSITE" id="PS00211">
    <property type="entry name" value="ABC_TRANSPORTER_1"/>
    <property type="match status" value="1"/>
</dbReference>
<dbReference type="SMART" id="SM00382">
    <property type="entry name" value="AAA"/>
    <property type="match status" value="1"/>
</dbReference>
<evidence type="ECO:0000256" key="7">
    <source>
        <dbReference type="ARBA" id="ARBA00023065"/>
    </source>
</evidence>
<dbReference type="InterPro" id="IPR017871">
    <property type="entry name" value="ABC_transporter-like_CS"/>
</dbReference>
<dbReference type="InterPro" id="IPR027417">
    <property type="entry name" value="P-loop_NTPase"/>
</dbReference>
<keyword evidence="7" id="KW-0406">Ion transport</keyword>
<dbReference type="InterPro" id="IPR013611">
    <property type="entry name" value="Transp-assoc_OB_typ2"/>
</dbReference>
<dbReference type="InterPro" id="IPR050093">
    <property type="entry name" value="ABC_SmlMolc_Importer"/>
</dbReference>
<dbReference type="Pfam" id="PF08402">
    <property type="entry name" value="TOBE_2"/>
    <property type="match status" value="1"/>
</dbReference>
<reference evidence="10 11" key="1">
    <citation type="submission" date="2013-12" db="EMBL/GenBank/DDBJ databases">
        <authorList>
            <consortium name="DOE Joint Genome Institute"/>
            <person name="Muyzer G."/>
            <person name="Huntemann M."/>
            <person name="Han J."/>
            <person name="Chen A."/>
            <person name="Kyrpides N."/>
            <person name="Mavromatis K."/>
            <person name="Markowitz V."/>
            <person name="Palaniappan K."/>
            <person name="Ivanova N."/>
            <person name="Schaumberg A."/>
            <person name="Pati A."/>
            <person name="Liolios K."/>
            <person name="Nordberg H.P."/>
            <person name="Cantor M.N."/>
            <person name="Hua S.X."/>
            <person name="Woyke T."/>
        </authorList>
    </citation>
    <scope>NUCLEOTIDE SEQUENCE [LARGE SCALE GENOMIC DNA]</scope>
    <source>
        <strain evidence="10 11">ARh 1</strain>
    </source>
</reference>
<evidence type="ECO:0000256" key="1">
    <source>
        <dbReference type="ARBA" id="ARBA00022448"/>
    </source>
</evidence>
<name>W0DRB5_9GAMM</name>
<dbReference type="GO" id="GO:0005524">
    <property type="term" value="F:ATP binding"/>
    <property type="evidence" value="ECO:0007669"/>
    <property type="project" value="UniProtKB-KW"/>
</dbReference>
<dbReference type="PANTHER" id="PTHR42781">
    <property type="entry name" value="SPERMIDINE/PUTRESCINE IMPORT ATP-BINDING PROTEIN POTA"/>
    <property type="match status" value="1"/>
</dbReference>
<evidence type="ECO:0000256" key="6">
    <source>
        <dbReference type="ARBA" id="ARBA00023004"/>
    </source>
</evidence>
<dbReference type="GO" id="GO:0043190">
    <property type="term" value="C:ATP-binding cassette (ABC) transporter complex"/>
    <property type="evidence" value="ECO:0007669"/>
    <property type="project" value="InterPro"/>
</dbReference>
<evidence type="ECO:0000313" key="11">
    <source>
        <dbReference type="Proteomes" id="UP000005289"/>
    </source>
</evidence>
<dbReference type="InterPro" id="IPR003439">
    <property type="entry name" value="ABC_transporter-like_ATP-bd"/>
</dbReference>
<dbReference type="InterPro" id="IPR015853">
    <property type="entry name" value="ABC_transpr_FbpC"/>
</dbReference>
<evidence type="ECO:0000256" key="5">
    <source>
        <dbReference type="ARBA" id="ARBA00022840"/>
    </source>
</evidence>